<evidence type="ECO:0000313" key="2">
    <source>
        <dbReference type="Proteomes" id="UP000830583"/>
    </source>
</evidence>
<keyword evidence="2" id="KW-1185">Reference proteome</keyword>
<gene>
    <name evidence="1" type="ORF">M0M57_15140</name>
</gene>
<dbReference type="Proteomes" id="UP000830583">
    <property type="component" value="Chromosome"/>
</dbReference>
<dbReference type="RefSeq" id="WP_248433936.1">
    <property type="nucleotide sequence ID" value="NZ_CP096205.1"/>
</dbReference>
<sequence>MMKYYITFFIFISFVFSTFGQTNEFTKIKLVDFSNVELPPKCGREPFGVTLKFELLENLDSINKGGNILVKILCPSDIGVENYIDNSRFKFLKYSDKEEIKILVDEWIVWNVYENENSPTFWAIKIENLE</sequence>
<evidence type="ECO:0008006" key="3">
    <source>
        <dbReference type="Google" id="ProtNLM"/>
    </source>
</evidence>
<protein>
    <recommendedName>
        <fullName evidence="3">PLAT domain-containing protein</fullName>
    </recommendedName>
</protein>
<proteinExistence type="predicted"/>
<evidence type="ECO:0000313" key="1">
    <source>
        <dbReference type="EMBL" id="UPQ78941.1"/>
    </source>
</evidence>
<name>A0ABY4KF65_9FLAO</name>
<reference evidence="1" key="1">
    <citation type="submission" date="2022-04" db="EMBL/GenBank/DDBJ databases">
        <title>Consumption of N2O by Flavobacterium azooxidireducens sp. nov. isolated from Decomposing Leaf Litter of Phragmites australis (Cav.).</title>
        <authorList>
            <person name="Behrendt U."/>
            <person name="Spanner T."/>
            <person name="Augustin J."/>
            <person name="Horn M.A."/>
            <person name="Kolb S."/>
            <person name="Ulrich A."/>
        </authorList>
    </citation>
    <scope>NUCLEOTIDE SEQUENCE</scope>
    <source>
        <strain evidence="1">IGB 4-14</strain>
    </source>
</reference>
<dbReference type="EMBL" id="CP096205">
    <property type="protein sequence ID" value="UPQ78941.1"/>
    <property type="molecule type" value="Genomic_DNA"/>
</dbReference>
<organism evidence="1 2">
    <name type="scientific">Flavobacterium azooxidireducens</name>
    <dbReference type="NCBI Taxonomy" id="1871076"/>
    <lineage>
        <taxon>Bacteria</taxon>
        <taxon>Pseudomonadati</taxon>
        <taxon>Bacteroidota</taxon>
        <taxon>Flavobacteriia</taxon>
        <taxon>Flavobacteriales</taxon>
        <taxon>Flavobacteriaceae</taxon>
        <taxon>Flavobacterium</taxon>
    </lineage>
</organism>
<accession>A0ABY4KF65</accession>